<evidence type="ECO:0000256" key="8">
    <source>
        <dbReference type="ARBA" id="ARBA00022723"/>
    </source>
</evidence>
<dbReference type="Gene3D" id="3.30.428.10">
    <property type="entry name" value="HIT-like"/>
    <property type="match status" value="2"/>
</dbReference>
<dbReference type="InterPro" id="IPR036265">
    <property type="entry name" value="HIT-like_sf"/>
</dbReference>
<dbReference type="GeneID" id="27689878"/>
<dbReference type="PIRSF" id="PIRSF000808">
    <property type="entry name" value="GalT"/>
    <property type="match status" value="1"/>
</dbReference>
<feature type="binding site" evidence="15">
    <location>
        <position position="306"/>
    </location>
    <ligand>
        <name>Fe cation</name>
        <dbReference type="ChEBI" id="CHEBI:24875"/>
    </ligand>
</feature>
<dbReference type="UniPathway" id="UPA00214"/>
<evidence type="ECO:0000256" key="2">
    <source>
        <dbReference type="ARBA" id="ARBA00004947"/>
    </source>
</evidence>
<dbReference type="GO" id="GO:0008108">
    <property type="term" value="F:UDP-glucose:hexose-1-phosphate uridylyltransferase activity"/>
    <property type="evidence" value="ECO:0007669"/>
    <property type="project" value="UniProtKB-EC"/>
</dbReference>
<proteinExistence type="inferred from homology"/>
<evidence type="ECO:0000256" key="6">
    <source>
        <dbReference type="ARBA" id="ARBA00022679"/>
    </source>
</evidence>
<dbReference type="RefSeq" id="XP_016606223.1">
    <property type="nucleotide sequence ID" value="XM_016754787.1"/>
</dbReference>
<dbReference type="VEuPathDB" id="FungiDB:SPPG_06586"/>
<dbReference type="OrthoDB" id="418412at2759"/>
<organism evidence="19 20">
    <name type="scientific">Spizellomyces punctatus (strain DAOM BR117)</name>
    <dbReference type="NCBI Taxonomy" id="645134"/>
    <lineage>
        <taxon>Eukaryota</taxon>
        <taxon>Fungi</taxon>
        <taxon>Fungi incertae sedis</taxon>
        <taxon>Chytridiomycota</taxon>
        <taxon>Chytridiomycota incertae sedis</taxon>
        <taxon>Chytridiomycetes</taxon>
        <taxon>Spizellomycetales</taxon>
        <taxon>Spizellomycetaceae</taxon>
        <taxon>Spizellomyces</taxon>
    </lineage>
</organism>
<feature type="domain" description="Galactose-1-phosphate uridyl transferase N-terminal" evidence="17">
    <location>
        <begin position="5"/>
        <end position="198"/>
    </location>
</feature>
<keyword evidence="15" id="KW-0408">Iron</keyword>
<feature type="binding site" description="in other chain" evidence="13">
    <location>
        <begin position="184"/>
        <end position="186"/>
    </location>
    <ligand>
        <name>UDP-alpha-D-glucose</name>
        <dbReference type="ChEBI" id="CHEBI:58885"/>
        <note>ligand shared between dimeric partners</note>
    </ligand>
</feature>
<dbReference type="FunFam" id="3.30.428.10:FF:000001">
    <property type="entry name" value="Galactose-1-phosphate uridylyltransferase"/>
    <property type="match status" value="1"/>
</dbReference>
<feature type="binding site" description="in other chain" evidence="13">
    <location>
        <position position="349"/>
    </location>
    <ligand>
        <name>UDP-alpha-D-glucose</name>
        <dbReference type="ChEBI" id="CHEBI:58885"/>
        <note>ligand shared between dimeric partners</note>
    </ligand>
</feature>
<comment type="cofactor">
    <cofactor evidence="15">
        <name>Fe cation</name>
        <dbReference type="ChEBI" id="CHEBI:24875"/>
    </cofactor>
    <text evidence="15">Binds 1 Fe cation per subunit.</text>
</comment>
<evidence type="ECO:0000256" key="10">
    <source>
        <dbReference type="ARBA" id="ARBA00023144"/>
    </source>
</evidence>
<protein>
    <recommendedName>
        <fullName evidence="5 16">Galactose-1-phosphate uridylyltransferase</fullName>
        <ecNumber evidence="4 16">2.7.7.12</ecNumber>
    </recommendedName>
</protein>
<gene>
    <name evidence="19" type="ORF">SPPG_06586</name>
</gene>
<evidence type="ECO:0000256" key="14">
    <source>
        <dbReference type="PIRSR" id="PIRSR000808-3"/>
    </source>
</evidence>
<evidence type="ECO:0000256" key="11">
    <source>
        <dbReference type="ARBA" id="ARBA00023277"/>
    </source>
</evidence>
<dbReference type="InterPro" id="IPR005850">
    <property type="entry name" value="GalP_Utransf_C"/>
</dbReference>
<dbReference type="Pfam" id="PF01087">
    <property type="entry name" value="GalP_UDP_transf"/>
    <property type="match status" value="1"/>
</dbReference>
<keyword evidence="8 14" id="KW-0479">Metal-binding</keyword>
<comment type="cofactor">
    <cofactor evidence="14">
        <name>Zn(2+)</name>
        <dbReference type="ChEBI" id="CHEBI:29105"/>
    </cofactor>
    <text evidence="14">Binds 1 zinc ion per subunit.</text>
</comment>
<evidence type="ECO:0000256" key="16">
    <source>
        <dbReference type="RuleBase" id="RU000506"/>
    </source>
</evidence>
<dbReference type="PANTHER" id="PTHR11943:SF1">
    <property type="entry name" value="GALACTOSE-1-PHOSPHATE URIDYLYLTRANSFERASE"/>
    <property type="match status" value="1"/>
</dbReference>
<reference evidence="19 20" key="1">
    <citation type="submission" date="2009-08" db="EMBL/GenBank/DDBJ databases">
        <title>The Genome Sequence of Spizellomyces punctatus strain DAOM BR117.</title>
        <authorList>
            <consortium name="The Broad Institute Genome Sequencing Platform"/>
            <person name="Russ C."/>
            <person name="Cuomo C."/>
            <person name="Shea T."/>
            <person name="Young S.K."/>
            <person name="Zeng Q."/>
            <person name="Koehrsen M."/>
            <person name="Haas B."/>
            <person name="Borodovsky M."/>
            <person name="Guigo R."/>
            <person name="Alvarado L."/>
            <person name="Berlin A."/>
            <person name="Bochicchio J."/>
            <person name="Borenstein D."/>
            <person name="Chapman S."/>
            <person name="Chen Z."/>
            <person name="Engels R."/>
            <person name="Freedman E."/>
            <person name="Gellesch M."/>
            <person name="Goldberg J."/>
            <person name="Griggs A."/>
            <person name="Gujja S."/>
            <person name="Heiman D."/>
            <person name="Hepburn T."/>
            <person name="Howarth C."/>
            <person name="Jen D."/>
            <person name="Larson L."/>
            <person name="Lewis B."/>
            <person name="Mehta T."/>
            <person name="Park D."/>
            <person name="Pearson M."/>
            <person name="Roberts A."/>
            <person name="Saif S."/>
            <person name="Shenoy N."/>
            <person name="Sisk P."/>
            <person name="Stolte C."/>
            <person name="Sykes S."/>
            <person name="Thomson T."/>
            <person name="Walk T."/>
            <person name="White J."/>
            <person name="Yandava C."/>
            <person name="Burger G."/>
            <person name="Gray M.W."/>
            <person name="Holland P.W.H."/>
            <person name="King N."/>
            <person name="Lang F.B.F."/>
            <person name="Roger A.J."/>
            <person name="Ruiz-Trillo I."/>
            <person name="Lander E."/>
            <person name="Nusbaum C."/>
        </authorList>
    </citation>
    <scope>NUCLEOTIDE SEQUENCE [LARGE SCALE GENOMIC DNA]</scope>
    <source>
        <strain evidence="19 20">DAOM BR117</strain>
    </source>
</reference>
<accession>A0A0L0HBS2</accession>
<comment type="similarity">
    <text evidence="3 16">Belongs to the galactose-1-phosphate uridylyltransferase type 1 family.</text>
</comment>
<keyword evidence="10 16" id="KW-0299">Galactose metabolism</keyword>
<dbReference type="InParanoid" id="A0A0L0HBS2"/>
<dbReference type="Proteomes" id="UP000053201">
    <property type="component" value="Unassembled WGS sequence"/>
</dbReference>
<comment type="catalytic activity">
    <reaction evidence="1 16">
        <text>alpha-D-galactose 1-phosphate + UDP-alpha-D-glucose = alpha-D-glucose 1-phosphate + UDP-alpha-D-galactose</text>
        <dbReference type="Rhea" id="RHEA:13989"/>
        <dbReference type="ChEBI" id="CHEBI:58336"/>
        <dbReference type="ChEBI" id="CHEBI:58601"/>
        <dbReference type="ChEBI" id="CHEBI:58885"/>
        <dbReference type="ChEBI" id="CHEBI:66914"/>
        <dbReference type="EC" id="2.7.7.12"/>
    </reaction>
</comment>
<evidence type="ECO:0000256" key="12">
    <source>
        <dbReference type="PIRSR" id="PIRSR000808-1"/>
    </source>
</evidence>
<dbReference type="AlphaFoldDB" id="A0A0L0HBS2"/>
<feature type="active site" description="Tele-UMP-histidine intermediate" evidence="12">
    <location>
        <position position="191"/>
    </location>
</feature>
<evidence type="ECO:0000256" key="13">
    <source>
        <dbReference type="PIRSR" id="PIRSR000808-2"/>
    </source>
</evidence>
<evidence type="ECO:0000313" key="20">
    <source>
        <dbReference type="Proteomes" id="UP000053201"/>
    </source>
</evidence>
<sequence length="375" mass="42776">MSQSFDFADYSHRRWNPLTDSWVMCSPHRSKRPWHGEQGGDSLGQKPAYDPTCYLCPSNSRAGGKEMNPSYTSTFVFPNDFPAVQETQPVYSWSIPATSTDNLQSVANTENMQSIAHSLLKAEIVRGQCRVVCFSPRHDLTMAEMDIDEILAVVKTWTREYIELSAKEYINYIQIFENKGSMMGCSNPHPHGQMWALGDIPQEPSRELSSMKKYYEEHSRCLLCDYVALETRDGARIVCENDSFVCLVPFWAVWPFETLVVSKHHLGSLVDLNPVQQKDLADVMRRVACRYDNVFESSFPYSMGIHGAPCDGQPHANDCHLHLHFYPPLLRSATIKKFLVGFEMMAEPQRDLTPEQAAERLRGCSEIHYKMTNTL</sequence>
<dbReference type="PANTHER" id="PTHR11943">
    <property type="entry name" value="GALACTOSE-1-PHOSPHATE URIDYLYLTRANSFERASE"/>
    <property type="match status" value="1"/>
</dbReference>
<dbReference type="GO" id="GO:0005737">
    <property type="term" value="C:cytoplasm"/>
    <property type="evidence" value="ECO:0007669"/>
    <property type="project" value="TreeGrafter"/>
</dbReference>
<feature type="binding site" evidence="13">
    <location>
        <begin position="337"/>
        <end position="338"/>
    </location>
    <ligand>
        <name>UDP-alpha-D-glucose</name>
        <dbReference type="ChEBI" id="CHEBI:58885"/>
        <note>ligand shared between dimeric partners</note>
    </ligand>
</feature>
<feature type="binding site" evidence="14">
    <location>
        <position position="56"/>
    </location>
    <ligand>
        <name>Zn(2+)</name>
        <dbReference type="ChEBI" id="CHEBI:29105"/>
    </ligand>
</feature>
<feature type="binding site" evidence="14">
    <location>
        <position position="189"/>
    </location>
    <ligand>
        <name>Zn(2+)</name>
        <dbReference type="ChEBI" id="CHEBI:29105"/>
    </ligand>
</feature>
<evidence type="ECO:0000256" key="15">
    <source>
        <dbReference type="PIRSR" id="PIRSR000808-4"/>
    </source>
</evidence>
<dbReference type="NCBIfam" id="NF008724">
    <property type="entry name" value="PRK11720.1"/>
    <property type="match status" value="1"/>
</dbReference>
<feature type="binding site" evidence="14">
    <location>
        <position position="138"/>
    </location>
    <ligand>
        <name>Zn(2+)</name>
        <dbReference type="ChEBI" id="CHEBI:29105"/>
    </ligand>
</feature>
<dbReference type="NCBIfam" id="TIGR00209">
    <property type="entry name" value="galT_1"/>
    <property type="match status" value="1"/>
</dbReference>
<dbReference type="EMBL" id="KQ257461">
    <property type="protein sequence ID" value="KNC98183.1"/>
    <property type="molecule type" value="Genomic_DNA"/>
</dbReference>
<evidence type="ECO:0000256" key="1">
    <source>
        <dbReference type="ARBA" id="ARBA00001107"/>
    </source>
</evidence>
<keyword evidence="11 16" id="KW-0119">Carbohydrate metabolism</keyword>
<evidence type="ECO:0000256" key="7">
    <source>
        <dbReference type="ARBA" id="ARBA00022695"/>
    </source>
</evidence>
<evidence type="ECO:0000313" key="19">
    <source>
        <dbReference type="EMBL" id="KNC98183.1"/>
    </source>
</evidence>
<keyword evidence="6 16" id="KW-0808">Transferase</keyword>
<dbReference type="STRING" id="645134.A0A0L0HBS2"/>
<feature type="binding site" description="in other chain" evidence="13">
    <location>
        <begin position="79"/>
        <end position="80"/>
    </location>
    <ligand>
        <name>UDP-alpha-D-glucose</name>
        <dbReference type="ChEBI" id="CHEBI:58885"/>
        <note>ligand shared between dimeric partners</note>
    </ligand>
</feature>
<dbReference type="eggNOG" id="KOG2958">
    <property type="taxonomic scope" value="Eukaryota"/>
</dbReference>
<name>A0A0L0HBS2_SPIPD</name>
<comment type="pathway">
    <text evidence="2 16">Carbohydrate metabolism; galactose metabolism.</text>
</comment>
<evidence type="ECO:0000259" key="18">
    <source>
        <dbReference type="Pfam" id="PF02744"/>
    </source>
</evidence>
<dbReference type="CDD" id="cd00608">
    <property type="entry name" value="GalT"/>
    <property type="match status" value="1"/>
</dbReference>
<dbReference type="PROSITE" id="PS00117">
    <property type="entry name" value="GAL_P_UDP_TRANSF_I"/>
    <property type="match status" value="1"/>
</dbReference>
<dbReference type="InterPro" id="IPR019779">
    <property type="entry name" value="GalP_UDPtransf1_His-AS"/>
</dbReference>
<dbReference type="SUPFAM" id="SSF54197">
    <property type="entry name" value="HIT-like"/>
    <property type="match status" value="2"/>
</dbReference>
<dbReference type="OMA" id="CFENRGA"/>
<feature type="binding site" description="in other chain" evidence="13">
    <location>
        <position position="178"/>
    </location>
    <ligand>
        <name>UDP-alpha-D-glucose</name>
        <dbReference type="ChEBI" id="CHEBI:58885"/>
        <note>ligand shared between dimeric partners</note>
    </ligand>
</feature>
<dbReference type="InterPro" id="IPR005849">
    <property type="entry name" value="GalP_Utransf_N"/>
</dbReference>
<keyword evidence="9 14" id="KW-0862">Zinc</keyword>
<feature type="binding site" evidence="15">
    <location>
        <position position="322"/>
    </location>
    <ligand>
        <name>Fe cation</name>
        <dbReference type="ChEBI" id="CHEBI:24875"/>
    </ligand>
</feature>
<evidence type="ECO:0000256" key="9">
    <source>
        <dbReference type="ARBA" id="ARBA00022833"/>
    </source>
</evidence>
<dbReference type="FunCoup" id="A0A0L0HBS2">
    <property type="interactions" value="195"/>
</dbReference>
<feature type="domain" description="Galactose-1-phosphate uridyl transferase C-terminal" evidence="18">
    <location>
        <begin position="208"/>
        <end position="372"/>
    </location>
</feature>
<dbReference type="Pfam" id="PF02744">
    <property type="entry name" value="GalP_UDP_tr_C"/>
    <property type="match status" value="1"/>
</dbReference>
<keyword evidence="20" id="KW-1185">Reference proteome</keyword>
<evidence type="ECO:0000256" key="4">
    <source>
        <dbReference type="ARBA" id="ARBA00012384"/>
    </source>
</evidence>
<evidence type="ECO:0000259" key="17">
    <source>
        <dbReference type="Pfam" id="PF01087"/>
    </source>
</evidence>
<feature type="binding site" evidence="13">
    <location>
        <begin position="342"/>
        <end position="343"/>
    </location>
    <ligand>
        <name>UDP-alpha-D-glucose</name>
        <dbReference type="ChEBI" id="CHEBI:58885"/>
        <note>ligand shared between dimeric partners</note>
    </ligand>
</feature>
<feature type="binding site" evidence="13">
    <location>
        <begin position="29"/>
        <end position="32"/>
    </location>
    <ligand>
        <name>UDP-alpha-D-glucose</name>
        <dbReference type="ChEBI" id="CHEBI:58885"/>
        <note>ligand shared between dimeric partners</note>
    </ligand>
</feature>
<evidence type="ECO:0000256" key="3">
    <source>
        <dbReference type="ARBA" id="ARBA00010951"/>
    </source>
</evidence>
<dbReference type="GO" id="GO:0008270">
    <property type="term" value="F:zinc ion binding"/>
    <property type="evidence" value="ECO:0007669"/>
    <property type="project" value="InterPro"/>
</dbReference>
<feature type="binding site" evidence="14">
    <location>
        <position position="53"/>
    </location>
    <ligand>
        <name>Zn(2+)</name>
        <dbReference type="ChEBI" id="CHEBI:29105"/>
    </ligand>
</feature>
<dbReference type="InterPro" id="IPR001937">
    <property type="entry name" value="GalP_UDPtransf1"/>
</dbReference>
<feature type="binding site" evidence="15">
    <location>
        <position position="207"/>
    </location>
    <ligand>
        <name>Fe cation</name>
        <dbReference type="ChEBI" id="CHEBI:24875"/>
    </ligand>
</feature>
<feature type="binding site" description="in other chain" evidence="13">
    <location>
        <position position="193"/>
    </location>
    <ligand>
        <name>UDP-alpha-D-glucose</name>
        <dbReference type="ChEBI" id="CHEBI:58885"/>
        <note>ligand shared between dimeric partners</note>
    </ligand>
</feature>
<feature type="binding site" evidence="15">
    <location>
        <position position="324"/>
    </location>
    <ligand>
        <name>Fe cation</name>
        <dbReference type="ChEBI" id="CHEBI:24875"/>
    </ligand>
</feature>
<evidence type="ECO:0000256" key="5">
    <source>
        <dbReference type="ARBA" id="ARBA00016340"/>
    </source>
</evidence>
<feature type="binding site" description="in other chain" evidence="13">
    <location>
        <position position="62"/>
    </location>
    <ligand>
        <name>UDP-alpha-D-glucose</name>
        <dbReference type="ChEBI" id="CHEBI:58885"/>
        <note>ligand shared between dimeric partners</note>
    </ligand>
</feature>
<dbReference type="EC" id="2.7.7.12" evidence="4 16"/>
<dbReference type="GO" id="GO:0033499">
    <property type="term" value="P:galactose catabolic process via UDP-galactose, Leloir pathway"/>
    <property type="evidence" value="ECO:0007669"/>
    <property type="project" value="TreeGrafter"/>
</dbReference>
<keyword evidence="7 16" id="KW-0548">Nucleotidyltransferase</keyword>